<reference evidence="1 2" key="1">
    <citation type="submission" date="2017-06" db="EMBL/GenBank/DDBJ databases">
        <title>Genome sequencing of cyanobaciteial culture collection at National Institute for Environmental Studies (NIES).</title>
        <authorList>
            <person name="Hirose Y."/>
            <person name="Shimura Y."/>
            <person name="Fujisawa T."/>
            <person name="Nakamura Y."/>
            <person name="Kawachi M."/>
        </authorList>
    </citation>
    <scope>NUCLEOTIDE SEQUENCE [LARGE SCALE GENOMIC DNA]</scope>
    <source>
        <strain evidence="1 2">NIES-2135</strain>
    </source>
</reference>
<gene>
    <name evidence="1" type="ORF">NIES2135_51630</name>
</gene>
<name>A0A1Z4JNL6_LEPBY</name>
<dbReference type="InterPro" id="IPR012863">
    <property type="entry name" value="DUF1636"/>
</dbReference>
<dbReference type="EMBL" id="AP018203">
    <property type="protein sequence ID" value="BAY58290.1"/>
    <property type="molecule type" value="Genomic_DNA"/>
</dbReference>
<organism evidence="1 2">
    <name type="scientific">Leptolyngbya boryana NIES-2135</name>
    <dbReference type="NCBI Taxonomy" id="1973484"/>
    <lineage>
        <taxon>Bacteria</taxon>
        <taxon>Bacillati</taxon>
        <taxon>Cyanobacteriota</taxon>
        <taxon>Cyanophyceae</taxon>
        <taxon>Leptolyngbyales</taxon>
        <taxon>Leptolyngbyaceae</taxon>
        <taxon>Leptolyngbya group</taxon>
        <taxon>Leptolyngbya</taxon>
    </lineage>
</organism>
<dbReference type="InterPro" id="IPR036249">
    <property type="entry name" value="Thioredoxin-like_sf"/>
</dbReference>
<dbReference type="Gene3D" id="3.40.30.10">
    <property type="entry name" value="Glutaredoxin"/>
    <property type="match status" value="1"/>
</dbReference>
<proteinExistence type="predicted"/>
<accession>A0A1Z4JNL6</accession>
<dbReference type="Proteomes" id="UP000217895">
    <property type="component" value="Chromosome"/>
</dbReference>
<evidence type="ECO:0008006" key="3">
    <source>
        <dbReference type="Google" id="ProtNLM"/>
    </source>
</evidence>
<protein>
    <recommendedName>
        <fullName evidence="3">Metal-binding protein</fullName>
    </recommendedName>
</protein>
<dbReference type="SUPFAM" id="SSF52833">
    <property type="entry name" value="Thioredoxin-like"/>
    <property type="match status" value="1"/>
</dbReference>
<dbReference type="CDD" id="cd02980">
    <property type="entry name" value="TRX_Fd_family"/>
    <property type="match status" value="1"/>
</dbReference>
<dbReference type="Pfam" id="PF07845">
    <property type="entry name" value="DUF1636"/>
    <property type="match status" value="1"/>
</dbReference>
<evidence type="ECO:0000313" key="2">
    <source>
        <dbReference type="Proteomes" id="UP000217895"/>
    </source>
</evidence>
<dbReference type="AlphaFoldDB" id="A0A1Z4JNL6"/>
<keyword evidence="2" id="KW-1185">Reference proteome</keyword>
<evidence type="ECO:0000313" key="1">
    <source>
        <dbReference type="EMBL" id="BAY58290.1"/>
    </source>
</evidence>
<sequence length="124" mass="14069">MTDHVLFICRSCAVSKHQREHLKHRGGFHLLEHLKQQFKTWEMNAPFVIREVECLSACNRPCVVALSAPGKTTLMFGDLSPFESAPAIRELCQQYFRSADGIVPRSDRPDLLKRGILARIPPVT</sequence>